<protein>
    <submittedName>
        <fullName evidence="1">Uncharacterized protein</fullName>
    </submittedName>
</protein>
<sequence>MPPKTNLKVHVHVLEKTIVVSCGAGSQRLRWLGIVGLARWDESEFQGWRYLGVPEKIVYEGTEMDMGATIRDVLTDGAEITVIPSIHDYDEKAAVKSKR</sequence>
<accession>A0A9W7AY90</accession>
<gene>
    <name evidence="1" type="ORF">TrST_g7809</name>
</gene>
<dbReference type="OrthoDB" id="10248873at2759"/>
<comment type="caution">
    <text evidence="1">The sequence shown here is derived from an EMBL/GenBank/DDBJ whole genome shotgun (WGS) entry which is preliminary data.</text>
</comment>
<evidence type="ECO:0000313" key="1">
    <source>
        <dbReference type="EMBL" id="GMH80249.1"/>
    </source>
</evidence>
<dbReference type="AlphaFoldDB" id="A0A9W7AY90"/>
<proteinExistence type="predicted"/>
<keyword evidence="2" id="KW-1185">Reference proteome</keyword>
<organism evidence="1 2">
    <name type="scientific">Triparma strigata</name>
    <dbReference type="NCBI Taxonomy" id="1606541"/>
    <lineage>
        <taxon>Eukaryota</taxon>
        <taxon>Sar</taxon>
        <taxon>Stramenopiles</taxon>
        <taxon>Ochrophyta</taxon>
        <taxon>Bolidophyceae</taxon>
        <taxon>Parmales</taxon>
        <taxon>Triparmaceae</taxon>
        <taxon>Triparma</taxon>
    </lineage>
</organism>
<name>A0A9W7AY90_9STRA</name>
<reference evidence="2" key="1">
    <citation type="journal article" date="2023" name="Commun. Biol.">
        <title>Genome analysis of Parmales, the sister group of diatoms, reveals the evolutionary specialization of diatoms from phago-mixotrophs to photoautotrophs.</title>
        <authorList>
            <person name="Ban H."/>
            <person name="Sato S."/>
            <person name="Yoshikawa S."/>
            <person name="Yamada K."/>
            <person name="Nakamura Y."/>
            <person name="Ichinomiya M."/>
            <person name="Sato N."/>
            <person name="Blanc-Mathieu R."/>
            <person name="Endo H."/>
            <person name="Kuwata A."/>
            <person name="Ogata H."/>
        </authorList>
    </citation>
    <scope>NUCLEOTIDE SEQUENCE [LARGE SCALE GENOMIC DNA]</scope>
    <source>
        <strain evidence="2">NIES 3701</strain>
    </source>
</reference>
<evidence type="ECO:0000313" key="2">
    <source>
        <dbReference type="Proteomes" id="UP001165085"/>
    </source>
</evidence>
<dbReference type="Proteomes" id="UP001165085">
    <property type="component" value="Unassembled WGS sequence"/>
</dbReference>
<dbReference type="EMBL" id="BRXY01000242">
    <property type="protein sequence ID" value="GMH80249.1"/>
    <property type="molecule type" value="Genomic_DNA"/>
</dbReference>